<sequence length="261" mass="27177">MSPTDSETAVSAAEAAAQVHRSWVGSDLGRRWKSGADFATEVDTAAENAILAVVRSQRPDDAVIAEESGRSGPQDAERVWFVDPLCGTLNYAAGEGPYGASVALTQGDDVLAAAVAEPHRLTWTNGAEAFTRVSGHDEPAAPSASSRIVEILMETVDPDEQGFSSARFWRSSAFQTLSPRFVGTGIALAWVATGLRAGLVLPGRRQTSVHFSSGIGICRAAGCVLTGLRGEPLHLCHDGLVCAADAATHALLLAGVAEQLG</sequence>
<keyword evidence="2" id="KW-1185">Reference proteome</keyword>
<dbReference type="InterPro" id="IPR000760">
    <property type="entry name" value="Inositol_monophosphatase-like"/>
</dbReference>
<comment type="caution">
    <text evidence="1">The sequence shown here is derived from an EMBL/GenBank/DDBJ whole genome shotgun (WGS) entry which is preliminary data.</text>
</comment>
<dbReference type="CDD" id="cd01637">
    <property type="entry name" value="IMPase_like"/>
    <property type="match status" value="1"/>
</dbReference>
<gene>
    <name evidence="1" type="ORF">OHJ16_00180</name>
</gene>
<proteinExistence type="predicted"/>
<dbReference type="Proteomes" id="UP001072034">
    <property type="component" value="Unassembled WGS sequence"/>
</dbReference>
<dbReference type="PANTHER" id="PTHR20854:SF4">
    <property type="entry name" value="INOSITOL-1-MONOPHOSPHATASE-RELATED"/>
    <property type="match status" value="1"/>
</dbReference>
<name>A0ABT4I411_9ACTO</name>
<dbReference type="RefSeq" id="WP_268916272.1">
    <property type="nucleotide sequence ID" value="NZ_JAPTMY010000001.1"/>
</dbReference>
<evidence type="ECO:0000313" key="2">
    <source>
        <dbReference type="Proteomes" id="UP001072034"/>
    </source>
</evidence>
<organism evidence="1 2">
    <name type="scientific">Actinomyces israelii</name>
    <dbReference type="NCBI Taxonomy" id="1659"/>
    <lineage>
        <taxon>Bacteria</taxon>
        <taxon>Bacillati</taxon>
        <taxon>Actinomycetota</taxon>
        <taxon>Actinomycetes</taxon>
        <taxon>Actinomycetales</taxon>
        <taxon>Actinomycetaceae</taxon>
        <taxon>Actinomyces</taxon>
    </lineage>
</organism>
<dbReference type="SUPFAM" id="SSF56655">
    <property type="entry name" value="Carbohydrate phosphatase"/>
    <property type="match status" value="1"/>
</dbReference>
<dbReference type="EMBL" id="JAPTMY010000001">
    <property type="protein sequence ID" value="MCZ0856468.1"/>
    <property type="molecule type" value="Genomic_DNA"/>
</dbReference>
<dbReference type="Gene3D" id="3.40.190.80">
    <property type="match status" value="1"/>
</dbReference>
<dbReference type="PRINTS" id="PR00377">
    <property type="entry name" value="IMPHPHTASES"/>
</dbReference>
<protein>
    <submittedName>
        <fullName evidence="1">Inositol monophosphatase family protein</fullName>
    </submittedName>
</protein>
<dbReference type="Gene3D" id="3.30.540.10">
    <property type="entry name" value="Fructose-1,6-Bisphosphatase, subunit A, domain 1"/>
    <property type="match status" value="1"/>
</dbReference>
<evidence type="ECO:0000313" key="1">
    <source>
        <dbReference type="EMBL" id="MCZ0856468.1"/>
    </source>
</evidence>
<dbReference type="Pfam" id="PF00459">
    <property type="entry name" value="Inositol_P"/>
    <property type="match status" value="1"/>
</dbReference>
<accession>A0ABT4I411</accession>
<reference evidence="1" key="1">
    <citation type="submission" date="2022-10" db="EMBL/GenBank/DDBJ databases">
        <title>Genome sequence of Actinomyces israelii ATCC 10048.</title>
        <authorList>
            <person name="Watt R.M."/>
            <person name="Tong W.M."/>
        </authorList>
    </citation>
    <scope>NUCLEOTIDE SEQUENCE</scope>
    <source>
        <strain evidence="1">ATCC 10048</strain>
    </source>
</reference>
<dbReference type="PANTHER" id="PTHR20854">
    <property type="entry name" value="INOSITOL MONOPHOSPHATASE"/>
    <property type="match status" value="1"/>
</dbReference>